<evidence type="ECO:0000256" key="7">
    <source>
        <dbReference type="ARBA" id="ARBA00022723"/>
    </source>
</evidence>
<dbReference type="InterPro" id="IPR006122">
    <property type="entry name" value="HMA_Cu_ion-bd"/>
</dbReference>
<dbReference type="KEGG" id="deo:CAY53_08595"/>
<keyword evidence="17 18" id="KW-0472">Membrane</keyword>
<dbReference type="SUPFAM" id="SSF56784">
    <property type="entry name" value="HAD-like"/>
    <property type="match status" value="1"/>
</dbReference>
<dbReference type="FunFam" id="3.30.70.100:FF:000005">
    <property type="entry name" value="Copper-exporting P-type ATPase A"/>
    <property type="match status" value="1"/>
</dbReference>
<evidence type="ECO:0000256" key="15">
    <source>
        <dbReference type="ARBA" id="ARBA00023008"/>
    </source>
</evidence>
<dbReference type="InterPro" id="IPR036412">
    <property type="entry name" value="HAD-like_sf"/>
</dbReference>
<evidence type="ECO:0000256" key="9">
    <source>
        <dbReference type="ARBA" id="ARBA00022741"/>
    </source>
</evidence>
<dbReference type="CDD" id="cd02094">
    <property type="entry name" value="P-type_ATPase_Cu-like"/>
    <property type="match status" value="1"/>
</dbReference>
<dbReference type="NCBIfam" id="TIGR00003">
    <property type="entry name" value="copper ion binding protein"/>
    <property type="match status" value="2"/>
</dbReference>
<name>A0A2L1GPF4_9BACT</name>
<dbReference type="SFLD" id="SFLDG00002">
    <property type="entry name" value="C1.7:_P-type_atpase_like"/>
    <property type="match status" value="1"/>
</dbReference>
<dbReference type="GO" id="GO:0005507">
    <property type="term" value="F:copper ion binding"/>
    <property type="evidence" value="ECO:0007669"/>
    <property type="project" value="InterPro"/>
</dbReference>
<evidence type="ECO:0000256" key="3">
    <source>
        <dbReference type="ARBA" id="ARBA00012517"/>
    </source>
</evidence>
<feature type="transmembrane region" description="Helical" evidence="18">
    <location>
        <begin position="98"/>
        <end position="120"/>
    </location>
</feature>
<dbReference type="SFLD" id="SFLDS00003">
    <property type="entry name" value="Haloacid_Dehalogenase"/>
    <property type="match status" value="1"/>
</dbReference>
<evidence type="ECO:0000256" key="4">
    <source>
        <dbReference type="ARBA" id="ARBA00022448"/>
    </source>
</evidence>
<dbReference type="FunFam" id="2.70.150.10:FF:000020">
    <property type="entry name" value="Copper-exporting P-type ATPase A"/>
    <property type="match status" value="1"/>
</dbReference>
<feature type="domain" description="HMA" evidence="19">
    <location>
        <begin position="788"/>
        <end position="853"/>
    </location>
</feature>
<dbReference type="SFLD" id="SFLDF00027">
    <property type="entry name" value="p-type_atpase"/>
    <property type="match status" value="1"/>
</dbReference>
<evidence type="ECO:0000256" key="5">
    <source>
        <dbReference type="ARBA" id="ARBA00022475"/>
    </source>
</evidence>
<dbReference type="Gene3D" id="3.40.1110.10">
    <property type="entry name" value="Calcium-transporting ATPase, cytoplasmic domain N"/>
    <property type="match status" value="1"/>
</dbReference>
<proteinExistence type="inferred from homology"/>
<dbReference type="GO" id="GO:0060003">
    <property type="term" value="P:copper ion export"/>
    <property type="evidence" value="ECO:0007669"/>
    <property type="project" value="UniProtKB-ARBA"/>
</dbReference>
<dbReference type="GO" id="GO:0005524">
    <property type="term" value="F:ATP binding"/>
    <property type="evidence" value="ECO:0007669"/>
    <property type="project" value="UniProtKB-UniRule"/>
</dbReference>
<evidence type="ECO:0000256" key="2">
    <source>
        <dbReference type="ARBA" id="ARBA00006024"/>
    </source>
</evidence>
<dbReference type="PROSITE" id="PS50846">
    <property type="entry name" value="HMA_2"/>
    <property type="match status" value="2"/>
</dbReference>
<dbReference type="InterPro" id="IPR023299">
    <property type="entry name" value="ATPase_P-typ_cyto_dom_N"/>
</dbReference>
<evidence type="ECO:0000256" key="17">
    <source>
        <dbReference type="ARBA" id="ARBA00023136"/>
    </source>
</evidence>
<dbReference type="Pfam" id="PF00702">
    <property type="entry name" value="Hydrolase"/>
    <property type="match status" value="1"/>
</dbReference>
<reference evidence="20 21" key="1">
    <citation type="journal article" date="2018" name="MBio">
        <title>Insights into the evolution of host association through the isolation and characterization of a novel human periodontal pathobiont, Desulfobulbus oralis.</title>
        <authorList>
            <person name="Cross K.L."/>
            <person name="Chirania P."/>
            <person name="Xiong W."/>
            <person name="Beall C.J."/>
            <person name="Elkins J.G."/>
            <person name="Giannone R.J."/>
            <person name="Griffen A.L."/>
            <person name="Guss A.M."/>
            <person name="Hettich R.L."/>
            <person name="Joshi S.S."/>
            <person name="Mokrzan E.M."/>
            <person name="Martin R.K."/>
            <person name="Zhulin I.B."/>
            <person name="Leys E.J."/>
            <person name="Podar M."/>
        </authorList>
    </citation>
    <scope>NUCLEOTIDE SEQUENCE [LARGE SCALE GENOMIC DNA]</scope>
    <source>
        <strain evidence="20 21">ORNL</strain>
    </source>
</reference>
<dbReference type="Gene3D" id="3.30.70.100">
    <property type="match status" value="2"/>
</dbReference>
<dbReference type="InterPro" id="IPR036163">
    <property type="entry name" value="HMA_dom_sf"/>
</dbReference>
<dbReference type="SUPFAM" id="SSF81653">
    <property type="entry name" value="Calcium ATPase, transduction domain A"/>
    <property type="match status" value="1"/>
</dbReference>
<dbReference type="NCBIfam" id="TIGR01511">
    <property type="entry name" value="ATPase-IB1_Cu"/>
    <property type="match status" value="1"/>
</dbReference>
<dbReference type="InterPro" id="IPR044492">
    <property type="entry name" value="P_typ_ATPase_HD_dom"/>
</dbReference>
<evidence type="ECO:0000259" key="19">
    <source>
        <dbReference type="PROSITE" id="PS50846"/>
    </source>
</evidence>
<protein>
    <recommendedName>
        <fullName evidence="3">P-type Cu(+) transporter</fullName>
        <ecNumber evidence="3">7.2.2.8</ecNumber>
    </recommendedName>
</protein>
<keyword evidence="15" id="KW-0186">Copper</keyword>
<dbReference type="NCBIfam" id="TIGR01525">
    <property type="entry name" value="ATPase-IB_hvy"/>
    <property type="match status" value="1"/>
</dbReference>
<evidence type="ECO:0000256" key="6">
    <source>
        <dbReference type="ARBA" id="ARBA00022692"/>
    </source>
</evidence>
<dbReference type="InterPro" id="IPR001757">
    <property type="entry name" value="P_typ_ATPase"/>
</dbReference>
<evidence type="ECO:0000256" key="10">
    <source>
        <dbReference type="ARBA" id="ARBA00022796"/>
    </source>
</evidence>
<dbReference type="OrthoDB" id="5496529at2"/>
<feature type="domain" description="HMA" evidence="19">
    <location>
        <begin position="2"/>
        <end position="68"/>
    </location>
</feature>
<evidence type="ECO:0000256" key="13">
    <source>
        <dbReference type="ARBA" id="ARBA00022967"/>
    </source>
</evidence>
<feature type="transmembrane region" description="Helical" evidence="18">
    <location>
        <begin position="356"/>
        <end position="378"/>
    </location>
</feature>
<evidence type="ECO:0000313" key="20">
    <source>
        <dbReference type="EMBL" id="AVD71516.1"/>
    </source>
</evidence>
<dbReference type="GO" id="GO:0140581">
    <property type="term" value="F:P-type monovalent copper transporter activity"/>
    <property type="evidence" value="ECO:0007669"/>
    <property type="project" value="UniProtKB-EC"/>
</dbReference>
<keyword evidence="8" id="KW-0677">Repeat</keyword>
<feature type="transmembrane region" description="Helical" evidence="18">
    <location>
        <begin position="166"/>
        <end position="191"/>
    </location>
</feature>
<keyword evidence="4" id="KW-0813">Transport</keyword>
<dbReference type="GO" id="GO:0043682">
    <property type="term" value="F:P-type divalent copper transporter activity"/>
    <property type="evidence" value="ECO:0007669"/>
    <property type="project" value="TreeGrafter"/>
</dbReference>
<dbReference type="PROSITE" id="PS01047">
    <property type="entry name" value="HMA_1"/>
    <property type="match status" value="2"/>
</dbReference>
<comment type="similarity">
    <text evidence="2 18">Belongs to the cation transport ATPase (P-type) (TC 3.A.3) family. Type IB subfamily.</text>
</comment>
<keyword evidence="5 18" id="KW-1003">Cell membrane</keyword>
<keyword evidence="16" id="KW-0406">Ion transport</keyword>
<dbReference type="InterPro" id="IPR006121">
    <property type="entry name" value="HMA_dom"/>
</dbReference>
<dbReference type="InterPro" id="IPR059000">
    <property type="entry name" value="ATPase_P-type_domA"/>
</dbReference>
<dbReference type="Pfam" id="PF00122">
    <property type="entry name" value="E1-E2_ATPase"/>
    <property type="match status" value="1"/>
</dbReference>
<feature type="transmembrane region" description="Helical" evidence="18">
    <location>
        <begin position="384"/>
        <end position="405"/>
    </location>
</feature>
<accession>A0A2L1GPF4</accession>
<dbReference type="InterPro" id="IPR023214">
    <property type="entry name" value="HAD_sf"/>
</dbReference>
<evidence type="ECO:0000256" key="11">
    <source>
        <dbReference type="ARBA" id="ARBA00022840"/>
    </source>
</evidence>
<dbReference type="CDD" id="cd00371">
    <property type="entry name" value="HMA"/>
    <property type="match status" value="2"/>
</dbReference>
<dbReference type="SUPFAM" id="SSF55008">
    <property type="entry name" value="HMA, heavy metal-associated domain"/>
    <property type="match status" value="2"/>
</dbReference>
<dbReference type="PANTHER" id="PTHR43520">
    <property type="entry name" value="ATP7, ISOFORM B"/>
    <property type="match status" value="1"/>
</dbReference>
<evidence type="ECO:0000256" key="8">
    <source>
        <dbReference type="ARBA" id="ARBA00022737"/>
    </source>
</evidence>
<dbReference type="NCBIfam" id="TIGR01494">
    <property type="entry name" value="ATPase_P-type"/>
    <property type="match status" value="1"/>
</dbReference>
<dbReference type="SUPFAM" id="SSF81665">
    <property type="entry name" value="Calcium ATPase, transmembrane domain M"/>
    <property type="match status" value="1"/>
</dbReference>
<dbReference type="PROSITE" id="PS00154">
    <property type="entry name" value="ATPASE_E1_E2"/>
    <property type="match status" value="1"/>
</dbReference>
<dbReference type="Proteomes" id="UP000239867">
    <property type="component" value="Chromosome"/>
</dbReference>
<keyword evidence="11 18" id="KW-0067">ATP-binding</keyword>
<evidence type="ECO:0000313" key="21">
    <source>
        <dbReference type="Proteomes" id="UP000239867"/>
    </source>
</evidence>
<evidence type="ECO:0000256" key="1">
    <source>
        <dbReference type="ARBA" id="ARBA00004651"/>
    </source>
</evidence>
<dbReference type="PANTHER" id="PTHR43520:SF8">
    <property type="entry name" value="P-TYPE CU(+) TRANSPORTER"/>
    <property type="match status" value="1"/>
</dbReference>
<keyword evidence="10" id="KW-0187">Copper transport</keyword>
<gene>
    <name evidence="20" type="ORF">CAY53_08595</name>
</gene>
<feature type="transmembrane region" description="Helical" evidence="18">
    <location>
        <begin position="699"/>
        <end position="721"/>
    </location>
</feature>
<keyword evidence="6 18" id="KW-0812">Transmembrane</keyword>
<dbReference type="PRINTS" id="PR00119">
    <property type="entry name" value="CATATPASE"/>
</dbReference>
<dbReference type="Pfam" id="PF00403">
    <property type="entry name" value="HMA"/>
    <property type="match status" value="2"/>
</dbReference>
<dbReference type="InterPro" id="IPR027256">
    <property type="entry name" value="P-typ_ATPase_IB"/>
</dbReference>
<keyword evidence="21" id="KW-1185">Reference proteome</keyword>
<dbReference type="EC" id="7.2.2.8" evidence="3"/>
<keyword evidence="9 18" id="KW-0547">Nucleotide-binding</keyword>
<keyword evidence="12" id="KW-0460">Magnesium</keyword>
<dbReference type="Gene3D" id="2.70.150.10">
    <property type="entry name" value="Calcium-transporting ATPase, cytoplasmic transduction domain A"/>
    <property type="match status" value="1"/>
</dbReference>
<dbReference type="RefSeq" id="WP_104936769.1">
    <property type="nucleotide sequence ID" value="NZ_CP021255.1"/>
</dbReference>
<feature type="transmembrane region" description="Helical" evidence="18">
    <location>
        <begin position="203"/>
        <end position="222"/>
    </location>
</feature>
<dbReference type="InterPro" id="IPR023298">
    <property type="entry name" value="ATPase_P-typ_TM_dom_sf"/>
</dbReference>
<dbReference type="GO" id="GO:0055070">
    <property type="term" value="P:copper ion homeostasis"/>
    <property type="evidence" value="ECO:0007669"/>
    <property type="project" value="TreeGrafter"/>
</dbReference>
<dbReference type="PRINTS" id="PR00943">
    <property type="entry name" value="CUATPASE"/>
</dbReference>
<feature type="transmembrane region" description="Helical" evidence="18">
    <location>
        <begin position="727"/>
        <end position="746"/>
    </location>
</feature>
<dbReference type="GO" id="GO:0016887">
    <property type="term" value="F:ATP hydrolysis activity"/>
    <property type="evidence" value="ECO:0007669"/>
    <property type="project" value="InterPro"/>
</dbReference>
<dbReference type="AlphaFoldDB" id="A0A2L1GPF4"/>
<dbReference type="EMBL" id="CP021255">
    <property type="protein sequence ID" value="AVD71516.1"/>
    <property type="molecule type" value="Genomic_DNA"/>
</dbReference>
<keyword evidence="14 18" id="KW-1133">Transmembrane helix</keyword>
<evidence type="ECO:0000256" key="16">
    <source>
        <dbReference type="ARBA" id="ARBA00023065"/>
    </source>
</evidence>
<comment type="subcellular location">
    <subcellularLocation>
        <location evidence="1">Cell membrane</location>
        <topology evidence="1">Multi-pass membrane protein</topology>
    </subcellularLocation>
</comment>
<organism evidence="20 21">
    <name type="scientific">Desulfobulbus oralis</name>
    <dbReference type="NCBI Taxonomy" id="1986146"/>
    <lineage>
        <taxon>Bacteria</taxon>
        <taxon>Pseudomonadati</taxon>
        <taxon>Thermodesulfobacteriota</taxon>
        <taxon>Desulfobulbia</taxon>
        <taxon>Desulfobulbales</taxon>
        <taxon>Desulfobulbaceae</taxon>
        <taxon>Desulfobulbus</taxon>
    </lineage>
</organism>
<dbReference type="InterPro" id="IPR017969">
    <property type="entry name" value="Heavy-metal-associated_CS"/>
</dbReference>
<evidence type="ECO:0000256" key="12">
    <source>
        <dbReference type="ARBA" id="ARBA00022842"/>
    </source>
</evidence>
<dbReference type="Gene3D" id="3.40.50.1000">
    <property type="entry name" value="HAD superfamily/HAD-like"/>
    <property type="match status" value="1"/>
</dbReference>
<evidence type="ECO:0000256" key="18">
    <source>
        <dbReference type="RuleBase" id="RU362081"/>
    </source>
</evidence>
<feature type="transmembrane region" description="Helical" evidence="18">
    <location>
        <begin position="126"/>
        <end position="146"/>
    </location>
</feature>
<dbReference type="InterPro" id="IPR018303">
    <property type="entry name" value="ATPase_P-typ_P_site"/>
</dbReference>
<keyword evidence="13" id="KW-1278">Translocase</keyword>
<dbReference type="InterPro" id="IPR008250">
    <property type="entry name" value="ATPase_P-typ_transduc_dom_A_sf"/>
</dbReference>
<sequence length="856" mass="89284">MQKLRFDITGMSCAACSARVEKAVSGLKGVSEASVNLLKNSMIATFDETLLSADDIISAVDRAGYGANLHLQHEAAAPNAATVPDPTARELAQMQTRLFVSILFALPLFVLAMGPMLQLFQVPPRYVAVHALTQLMLALPVIFVNFRFYRNGIRALCSLAPNMDSLIAVGSGAAALFSLAMLYRIALALGMGDLTAASEAAGSLYFDSAAMILTLITLGKFFEARAKGRTSEAIARLIGLAPETATLSQDGREKVVPLSEVRVGDVLVVRAGERIPVDGEILSGSAAIDQSALTGESMPVEKQAGDRVTGATINTSGHLVIRALRVGDDTTLAQIVRLVDEATATKAPIGRLADKISGIFVPVVIGIAILATAIWLALGFGPAFALAIGIAVLVISCPCALGLATPTAIMAGTGRGAASGILFKSAEAIETAHLVDTVVLDKTGTVTSGRPALTDLIPAAGLDKTELLRLAASLEKLSSHPLGRAIVTAAEERGLALSKVEQFRQEPGAGIAGLCEGRELFAGNANALKKQGVALDAALQAQAEAMAQKGKTVLYLVQDRAVLGLLAVADLIRESSREAVAELQAMGLRVIMLTGDHAASARAVQMAAGIPELRAELLPQDKEREIRALKAQGHRVAMVGDGINDAPALARADLGIAIGAGTDVAIESADVVLMKSDLMDVAAAIQLGRAVIRTIRQNLFWAFFYNSLGIPVAAGVFYSLWHLTLSPMIAAAAMSLSSLGVVTNALRLRYFAPKRHAVASAASASLAVDTAASEAAGVPPSNQRSEIMTKCMRIDGMSCGHCSARVEKALRELAGVKDVKVDLEAKTATIQADEGIAEEALSRAVTESGYTVLGID</sequence>
<evidence type="ECO:0000256" key="14">
    <source>
        <dbReference type="ARBA" id="ARBA00022989"/>
    </source>
</evidence>
<keyword evidence="7 18" id="KW-0479">Metal-binding</keyword>
<dbReference type="GO" id="GO:0005886">
    <property type="term" value="C:plasma membrane"/>
    <property type="evidence" value="ECO:0007669"/>
    <property type="project" value="UniProtKB-SubCell"/>
</dbReference>